<dbReference type="GO" id="GO:0005783">
    <property type="term" value="C:endoplasmic reticulum"/>
    <property type="evidence" value="ECO:0007669"/>
    <property type="project" value="TreeGrafter"/>
</dbReference>
<gene>
    <name evidence="6" type="ORF">L211DRAFT_353734</name>
</gene>
<dbReference type="PANTHER" id="PTHR10983:SF16">
    <property type="entry name" value="LYSOCARDIOLIPIN ACYLTRANSFERASE 1"/>
    <property type="match status" value="1"/>
</dbReference>
<dbReference type="EMBL" id="ML121555">
    <property type="protein sequence ID" value="RPB21976.1"/>
    <property type="molecule type" value="Genomic_DNA"/>
</dbReference>
<sequence>MADDKVGVLGEPKVGHNPVEHPGGGIRYGRIRQYLRMVTCAIYFAGGILWIFLTQCLGSPLYFINKTAYYTWMARTKANFGVLVTTLTQWWSPTVVTVTGNRDVQDQIRLTRDGRLELDFPERIVLIANHQLYSDWLYLWWVAYTAKMHSFMYIILKESLKSVPVIGQGMLFFGFIFLARKWEQDKPRFEHRLNKLSKGEAAKDPMWLLIFPEGTNASENGRKTSAKYAQKIGIQDLKHTLLPRSTGLAFCLRNLEKSVEWMYDCTVAYEGVPEGKFGQDYFTLFSTYFEGRPPKSVNMHFRKFRISDIPIHDAKQFDLWLRERWVEKDDLMEYYNQHGRFPEDESKVNGTLTDENSEDGGVRKRVIKSGVNGNSNQWKGPIETEVKLESTWEVFSAFSTLLTAGLLVHIIRTIWKLVFKITMAAAEVAGPVGDLPVADI</sequence>
<dbReference type="CDD" id="cd07990">
    <property type="entry name" value="LPLAT_LCLAT1-like"/>
    <property type="match status" value="1"/>
</dbReference>
<feature type="transmembrane region" description="Helical" evidence="4">
    <location>
        <begin position="34"/>
        <end position="53"/>
    </location>
</feature>
<dbReference type="Pfam" id="PF01553">
    <property type="entry name" value="Acyltransferase"/>
    <property type="match status" value="1"/>
</dbReference>
<evidence type="ECO:0000256" key="1">
    <source>
        <dbReference type="ARBA" id="ARBA00008655"/>
    </source>
</evidence>
<keyword evidence="7" id="KW-1185">Reference proteome</keyword>
<feature type="transmembrane region" description="Helical" evidence="4">
    <location>
        <begin position="163"/>
        <end position="182"/>
    </location>
</feature>
<evidence type="ECO:0000256" key="4">
    <source>
        <dbReference type="SAM" id="Phobius"/>
    </source>
</evidence>
<evidence type="ECO:0000313" key="6">
    <source>
        <dbReference type="EMBL" id="RPB21976.1"/>
    </source>
</evidence>
<evidence type="ECO:0000259" key="5">
    <source>
        <dbReference type="SMART" id="SM00563"/>
    </source>
</evidence>
<organism evidence="6 7">
    <name type="scientific">Terfezia boudieri ATCC MYA-4762</name>
    <dbReference type="NCBI Taxonomy" id="1051890"/>
    <lineage>
        <taxon>Eukaryota</taxon>
        <taxon>Fungi</taxon>
        <taxon>Dikarya</taxon>
        <taxon>Ascomycota</taxon>
        <taxon>Pezizomycotina</taxon>
        <taxon>Pezizomycetes</taxon>
        <taxon>Pezizales</taxon>
        <taxon>Pezizaceae</taxon>
        <taxon>Terfezia</taxon>
    </lineage>
</organism>
<dbReference type="GO" id="GO:0036149">
    <property type="term" value="P:phosphatidylinositol acyl-chain remodeling"/>
    <property type="evidence" value="ECO:0007669"/>
    <property type="project" value="TreeGrafter"/>
</dbReference>
<accession>A0A3N4LGX0</accession>
<comment type="similarity">
    <text evidence="1">Belongs to the 1-acyl-sn-glycerol-3-phosphate acyltransferase family.</text>
</comment>
<reference evidence="6 7" key="1">
    <citation type="journal article" date="2018" name="Nat. Ecol. Evol.">
        <title>Pezizomycetes genomes reveal the molecular basis of ectomycorrhizal truffle lifestyle.</title>
        <authorList>
            <person name="Murat C."/>
            <person name="Payen T."/>
            <person name="Noel B."/>
            <person name="Kuo A."/>
            <person name="Morin E."/>
            <person name="Chen J."/>
            <person name="Kohler A."/>
            <person name="Krizsan K."/>
            <person name="Balestrini R."/>
            <person name="Da Silva C."/>
            <person name="Montanini B."/>
            <person name="Hainaut M."/>
            <person name="Levati E."/>
            <person name="Barry K.W."/>
            <person name="Belfiori B."/>
            <person name="Cichocki N."/>
            <person name="Clum A."/>
            <person name="Dockter R.B."/>
            <person name="Fauchery L."/>
            <person name="Guy J."/>
            <person name="Iotti M."/>
            <person name="Le Tacon F."/>
            <person name="Lindquist E.A."/>
            <person name="Lipzen A."/>
            <person name="Malagnac F."/>
            <person name="Mello A."/>
            <person name="Molinier V."/>
            <person name="Miyauchi S."/>
            <person name="Poulain J."/>
            <person name="Riccioni C."/>
            <person name="Rubini A."/>
            <person name="Sitrit Y."/>
            <person name="Splivallo R."/>
            <person name="Traeger S."/>
            <person name="Wang M."/>
            <person name="Zifcakova L."/>
            <person name="Wipf D."/>
            <person name="Zambonelli A."/>
            <person name="Paolocci F."/>
            <person name="Nowrousian M."/>
            <person name="Ottonello S."/>
            <person name="Baldrian P."/>
            <person name="Spatafora J.W."/>
            <person name="Henrissat B."/>
            <person name="Nagy L.G."/>
            <person name="Aury J.M."/>
            <person name="Wincker P."/>
            <person name="Grigoriev I.V."/>
            <person name="Bonfante P."/>
            <person name="Martin F.M."/>
        </authorList>
    </citation>
    <scope>NUCLEOTIDE SEQUENCE [LARGE SCALE GENOMIC DNA]</scope>
    <source>
        <strain evidence="6 7">ATCC MYA-4762</strain>
    </source>
</reference>
<dbReference type="GO" id="GO:0016746">
    <property type="term" value="F:acyltransferase activity"/>
    <property type="evidence" value="ECO:0007669"/>
    <property type="project" value="UniProtKB-KW"/>
</dbReference>
<feature type="transmembrane region" description="Helical" evidence="4">
    <location>
        <begin position="138"/>
        <end position="156"/>
    </location>
</feature>
<evidence type="ECO:0000313" key="7">
    <source>
        <dbReference type="Proteomes" id="UP000267821"/>
    </source>
</evidence>
<dbReference type="FunCoup" id="A0A3N4LGX0">
    <property type="interactions" value="339"/>
</dbReference>
<keyword evidence="4" id="KW-0812">Transmembrane</keyword>
<dbReference type="SMART" id="SM00563">
    <property type="entry name" value="PlsC"/>
    <property type="match status" value="1"/>
</dbReference>
<dbReference type="AlphaFoldDB" id="A0A3N4LGX0"/>
<dbReference type="SUPFAM" id="SSF69593">
    <property type="entry name" value="Glycerol-3-phosphate (1)-acyltransferase"/>
    <property type="match status" value="1"/>
</dbReference>
<evidence type="ECO:0000256" key="3">
    <source>
        <dbReference type="ARBA" id="ARBA00023315"/>
    </source>
</evidence>
<dbReference type="STRING" id="1051890.A0A3N4LGX0"/>
<feature type="domain" description="Phospholipid/glycerol acyltransferase" evidence="5">
    <location>
        <begin position="124"/>
        <end position="249"/>
    </location>
</feature>
<dbReference type="Proteomes" id="UP000267821">
    <property type="component" value="Unassembled WGS sequence"/>
</dbReference>
<dbReference type="InterPro" id="IPR032098">
    <property type="entry name" value="Acyltransf_C"/>
</dbReference>
<keyword evidence="3 6" id="KW-0012">Acyltransferase</keyword>
<evidence type="ECO:0000256" key="2">
    <source>
        <dbReference type="ARBA" id="ARBA00022679"/>
    </source>
</evidence>
<keyword evidence="4" id="KW-1133">Transmembrane helix</keyword>
<dbReference type="InParanoid" id="A0A3N4LGX0"/>
<dbReference type="InterPro" id="IPR002123">
    <property type="entry name" value="Plipid/glycerol_acylTrfase"/>
</dbReference>
<dbReference type="PANTHER" id="PTHR10983">
    <property type="entry name" value="1-ACYLGLYCEROL-3-PHOSPHATE ACYLTRANSFERASE-RELATED"/>
    <property type="match status" value="1"/>
</dbReference>
<keyword evidence="2 6" id="KW-0808">Transferase</keyword>
<dbReference type="Pfam" id="PF16076">
    <property type="entry name" value="Acyltransf_C"/>
    <property type="match status" value="1"/>
</dbReference>
<proteinExistence type="inferred from homology"/>
<name>A0A3N4LGX0_9PEZI</name>
<dbReference type="OrthoDB" id="189226at2759"/>
<keyword evidence="4" id="KW-0472">Membrane</keyword>
<protein>
    <submittedName>
        <fullName evidence="6">Acyltransferase-domain-containing protein</fullName>
    </submittedName>
</protein>